<keyword evidence="4" id="KW-1185">Reference proteome</keyword>
<evidence type="ECO:0000256" key="2">
    <source>
        <dbReference type="SAM" id="SignalP"/>
    </source>
</evidence>
<reference evidence="4" key="1">
    <citation type="journal article" date="2019" name="Int. J. Syst. Evol. Microbiol.">
        <title>The Global Catalogue of Microorganisms (GCM) 10K type strain sequencing project: providing services to taxonomists for standard genome sequencing and annotation.</title>
        <authorList>
            <consortium name="The Broad Institute Genomics Platform"/>
            <consortium name="The Broad Institute Genome Sequencing Center for Infectious Disease"/>
            <person name="Wu L."/>
            <person name="Ma J."/>
        </authorList>
    </citation>
    <scope>NUCLEOTIDE SEQUENCE [LARGE SCALE GENOMIC DNA]</scope>
    <source>
        <strain evidence="4">CCUG 60524</strain>
    </source>
</reference>
<evidence type="ECO:0008006" key="5">
    <source>
        <dbReference type="Google" id="ProtNLM"/>
    </source>
</evidence>
<accession>A0ABW3ILW0</accession>
<gene>
    <name evidence="3" type="ORF">ACFQ2S_04635</name>
</gene>
<keyword evidence="1" id="KW-1133">Transmembrane helix</keyword>
<comment type="caution">
    <text evidence="3">The sequence shown here is derived from an EMBL/GenBank/DDBJ whole genome shotgun (WGS) entry which is preliminary data.</text>
</comment>
<feature type="transmembrane region" description="Helical" evidence="1">
    <location>
        <begin position="41"/>
        <end position="64"/>
    </location>
</feature>
<feature type="chain" id="PRO_5046165062" description="Glycine zipper domain-containing protein" evidence="2">
    <location>
        <begin position="23"/>
        <end position="221"/>
    </location>
</feature>
<keyword evidence="1" id="KW-0472">Membrane</keyword>
<proteinExistence type="predicted"/>
<keyword evidence="2" id="KW-0732">Signal</keyword>
<dbReference type="EMBL" id="JBHTJT010000007">
    <property type="protein sequence ID" value="MFD0978931.1"/>
    <property type="molecule type" value="Genomic_DNA"/>
</dbReference>
<dbReference type="Proteomes" id="UP001597108">
    <property type="component" value="Unassembled WGS sequence"/>
</dbReference>
<protein>
    <recommendedName>
        <fullName evidence="5">Glycine zipper domain-containing protein</fullName>
    </recommendedName>
</protein>
<name>A0ABW3ILW0_9RHOB</name>
<organism evidence="3 4">
    <name type="scientific">Tropicimonas aquimaris</name>
    <dbReference type="NCBI Taxonomy" id="914152"/>
    <lineage>
        <taxon>Bacteria</taxon>
        <taxon>Pseudomonadati</taxon>
        <taxon>Pseudomonadota</taxon>
        <taxon>Alphaproteobacteria</taxon>
        <taxon>Rhodobacterales</taxon>
        <taxon>Roseobacteraceae</taxon>
        <taxon>Tropicimonas</taxon>
    </lineage>
</organism>
<evidence type="ECO:0000313" key="4">
    <source>
        <dbReference type="Proteomes" id="UP001597108"/>
    </source>
</evidence>
<sequence>MVRYRYFIGVVALCMLSSEAFAGACDYRPSYLLGDRGSDVAIGGAAAVGATGGAATAAGFYTLVHASSGLTMLGSTMAGTSAAGTVGIIGGTAGATGTAAAIVLNPVVWVPALAVGLGGAGLEGVCAYLVDERITDYEQVLEIMRDFKAHSDPRYFDLQEGTLNPFIVLTDEKDEKKTYRVEKLYIVNGLLLHRDLGRNTKLGRVLYVSDPNEDESSTAQN</sequence>
<dbReference type="RefSeq" id="WP_386073100.1">
    <property type="nucleotide sequence ID" value="NZ_JBHTJT010000007.1"/>
</dbReference>
<evidence type="ECO:0000256" key="1">
    <source>
        <dbReference type="SAM" id="Phobius"/>
    </source>
</evidence>
<feature type="signal peptide" evidence="2">
    <location>
        <begin position="1"/>
        <end position="22"/>
    </location>
</feature>
<keyword evidence="1" id="KW-0812">Transmembrane</keyword>
<evidence type="ECO:0000313" key="3">
    <source>
        <dbReference type="EMBL" id="MFD0978931.1"/>
    </source>
</evidence>
<feature type="transmembrane region" description="Helical" evidence="1">
    <location>
        <begin position="108"/>
        <end position="130"/>
    </location>
</feature>
<feature type="transmembrane region" description="Helical" evidence="1">
    <location>
        <begin position="76"/>
        <end position="102"/>
    </location>
</feature>